<sequence>MNISFSSPGSIWGIDIPLIKTVESVKASLVSITTPMSSALTSGLWESFSSIQTRISILDKLFLFKNYSEVFSFLSNHSFLIPIIFEAYGEIENVFPDNIGLSLEIIEDIDNGEEKLFLKISSLSNNSYQLLDILDDNWWLDTMPKANFKMNIDLEY</sequence>
<dbReference type="AlphaFoldDB" id="A0A6I2MEK1"/>
<proteinExistence type="predicted"/>
<name>A0A6I2MEK1_9BACI</name>
<evidence type="ECO:0000313" key="2">
    <source>
        <dbReference type="Proteomes" id="UP000441585"/>
    </source>
</evidence>
<protein>
    <submittedName>
        <fullName evidence="1">Uncharacterized protein</fullName>
    </submittedName>
</protein>
<accession>A0A6I2MEK1</accession>
<dbReference type="Proteomes" id="UP000441585">
    <property type="component" value="Unassembled WGS sequence"/>
</dbReference>
<evidence type="ECO:0000313" key="1">
    <source>
        <dbReference type="EMBL" id="MRX54861.1"/>
    </source>
</evidence>
<dbReference type="RefSeq" id="WP_154318813.1">
    <property type="nucleotide sequence ID" value="NZ_CAJGAA010000002.1"/>
</dbReference>
<dbReference type="EMBL" id="WKKF01000002">
    <property type="protein sequence ID" value="MRX54861.1"/>
    <property type="molecule type" value="Genomic_DNA"/>
</dbReference>
<keyword evidence="2" id="KW-1185">Reference proteome</keyword>
<organism evidence="1 2">
    <name type="scientific">Metabacillus idriensis</name>
    <dbReference type="NCBI Taxonomy" id="324768"/>
    <lineage>
        <taxon>Bacteria</taxon>
        <taxon>Bacillati</taxon>
        <taxon>Bacillota</taxon>
        <taxon>Bacilli</taxon>
        <taxon>Bacillales</taxon>
        <taxon>Bacillaceae</taxon>
        <taxon>Metabacillus</taxon>
    </lineage>
</organism>
<comment type="caution">
    <text evidence="1">The sequence shown here is derived from an EMBL/GenBank/DDBJ whole genome shotgun (WGS) entry which is preliminary data.</text>
</comment>
<reference evidence="1 2" key="1">
    <citation type="submission" date="2019-11" db="EMBL/GenBank/DDBJ databases">
        <title>Bacillus idriensis genome.</title>
        <authorList>
            <person name="Konopka E.N."/>
            <person name="Newman J.D."/>
        </authorList>
    </citation>
    <scope>NUCLEOTIDE SEQUENCE [LARGE SCALE GENOMIC DNA]</scope>
    <source>
        <strain evidence="1 2">DSM 19097</strain>
    </source>
</reference>
<gene>
    <name evidence="1" type="ORF">GJU41_12835</name>
</gene>